<reference evidence="2 3" key="1">
    <citation type="submission" date="2017-10" db="EMBL/GenBank/DDBJ databases">
        <title>Analysis of the genome sequences of Rhizobium populations associated to common bean (phaseolus vulgaris).</title>
        <authorList>
            <person name="Bustos P."/>
            <person name="Santamaria R.I."/>
            <person name="Miranda-Sanchez F."/>
            <person name="Perez-Carrascal O."/>
            <person name="Juarez S."/>
            <person name="Lozano L."/>
            <person name="Martinez-Flores I."/>
            <person name="Vinuesa P."/>
            <person name="Martinez-Romero E."/>
            <person name="Cevallos M.A."/>
            <person name="Romero D."/>
            <person name="Davila G."/>
            <person name="Gonzalez V."/>
        </authorList>
    </citation>
    <scope>NUCLEOTIDE SEQUENCE [LARGE SCALE GENOMIC DNA]</scope>
    <source>
        <strain evidence="2 3">NXT3</strain>
        <plasmid evidence="3">Plasmid psfrenxt3a</plasmid>
    </source>
</reference>
<dbReference type="InterPro" id="IPR052345">
    <property type="entry name" value="Rad_response_metalloprotease"/>
</dbReference>
<dbReference type="RefSeq" id="WP_104840054.1">
    <property type="nucleotide sequence ID" value="NZ_CP024308.1"/>
</dbReference>
<dbReference type="Proteomes" id="UP000239340">
    <property type="component" value="Plasmid pSfreNXT3a"/>
</dbReference>
<dbReference type="Gene3D" id="1.10.10.2910">
    <property type="match status" value="1"/>
</dbReference>
<dbReference type="EMBL" id="CP024308">
    <property type="protein sequence ID" value="AUX78310.1"/>
    <property type="molecule type" value="Genomic_DNA"/>
</dbReference>
<feature type="domain" description="IrrE N-terminal-like" evidence="1">
    <location>
        <begin position="44"/>
        <end position="167"/>
    </location>
</feature>
<geneLocation type="plasmid" evidence="3">
    <name>psfrenxt3a</name>
</geneLocation>
<gene>
    <name evidence="2" type="ORF">NXT3_PA00013</name>
</gene>
<keyword evidence="2" id="KW-0614">Plasmid</keyword>
<evidence type="ECO:0000313" key="3">
    <source>
        <dbReference type="Proteomes" id="UP000239340"/>
    </source>
</evidence>
<dbReference type="AlphaFoldDB" id="A0A2L0H9X8"/>
<proteinExistence type="predicted"/>
<evidence type="ECO:0000313" key="2">
    <source>
        <dbReference type="EMBL" id="AUX78310.1"/>
    </source>
</evidence>
<name>A0A2L0H9X8_RHIFR</name>
<organism evidence="2 3">
    <name type="scientific">Rhizobium fredii</name>
    <name type="common">Sinorhizobium fredii</name>
    <dbReference type="NCBI Taxonomy" id="380"/>
    <lineage>
        <taxon>Bacteria</taxon>
        <taxon>Pseudomonadati</taxon>
        <taxon>Pseudomonadota</taxon>
        <taxon>Alphaproteobacteria</taxon>
        <taxon>Hyphomicrobiales</taxon>
        <taxon>Rhizobiaceae</taxon>
        <taxon>Sinorhizobium/Ensifer group</taxon>
        <taxon>Sinorhizobium</taxon>
    </lineage>
</organism>
<dbReference type="PANTHER" id="PTHR43236:SF1">
    <property type="entry name" value="BLL7220 PROTEIN"/>
    <property type="match status" value="1"/>
</dbReference>
<sequence>MKLRSENTMPDRNALANQAMTASIAARTKAGLNLVNPICIYALCKAHQVQVRFNNINMEGMYQRGTPSRIHLSARRPLPRRAFNCAHELGHHVFGHGSSIDELREDAKENPWEDPKEFLADSFAGFVLMPTLGMRQAFAKRGWKPDSATPLQIFQIACEFGVGYTTLITHLSQSLNMLSRPRGTVLKKQKPAAIRAALLGSLSAEPLVIVDTAWSTSVVDVEVGMSLLLPTDCEPDNEAIAFVTNLPEGRLFEARYPGIVRVIQPDTGWAVFVRIARKQYVGLAEFRHLEEDTDE</sequence>
<dbReference type="Pfam" id="PF06114">
    <property type="entry name" value="Peptidase_M78"/>
    <property type="match status" value="1"/>
</dbReference>
<dbReference type="InterPro" id="IPR010359">
    <property type="entry name" value="IrrE_HExxH"/>
</dbReference>
<evidence type="ECO:0000259" key="1">
    <source>
        <dbReference type="Pfam" id="PF06114"/>
    </source>
</evidence>
<accession>A0A2L0H9X8</accession>
<protein>
    <recommendedName>
        <fullName evidence="1">IrrE N-terminal-like domain-containing protein</fullName>
    </recommendedName>
</protein>
<dbReference type="PANTHER" id="PTHR43236">
    <property type="entry name" value="ANTITOXIN HIGA1"/>
    <property type="match status" value="1"/>
</dbReference>